<keyword evidence="4" id="KW-0479">Metal-binding</keyword>
<dbReference type="SUPFAM" id="SSF47571">
    <property type="entry name" value="Cloroperoxidase"/>
    <property type="match status" value="1"/>
</dbReference>
<dbReference type="GO" id="GO:0004601">
    <property type="term" value="F:peroxidase activity"/>
    <property type="evidence" value="ECO:0007669"/>
    <property type="project" value="UniProtKB-KW"/>
</dbReference>
<dbReference type="AlphaFoldDB" id="A0AAV5AE30"/>
<dbReference type="GO" id="GO:0046872">
    <property type="term" value="F:metal ion binding"/>
    <property type="evidence" value="ECO:0007669"/>
    <property type="project" value="UniProtKB-KW"/>
</dbReference>
<keyword evidence="10" id="KW-1185">Reference proteome</keyword>
<dbReference type="Pfam" id="PF01328">
    <property type="entry name" value="Peroxidase_2"/>
    <property type="match status" value="1"/>
</dbReference>
<dbReference type="PROSITE" id="PS51405">
    <property type="entry name" value="HEME_HALOPEROXIDASE"/>
    <property type="match status" value="1"/>
</dbReference>
<evidence type="ECO:0000256" key="1">
    <source>
        <dbReference type="ARBA" id="ARBA00001970"/>
    </source>
</evidence>
<comment type="cofactor">
    <cofactor evidence="1">
        <name>heme b</name>
        <dbReference type="ChEBI" id="CHEBI:60344"/>
    </cofactor>
</comment>
<dbReference type="PANTHER" id="PTHR33577:SF18">
    <property type="entry name" value="HEME HALOPEROXIDASE FAMILY PROFILE DOMAIN-CONTAINING PROTEIN"/>
    <property type="match status" value="1"/>
</dbReference>
<dbReference type="Proteomes" id="UP001050691">
    <property type="component" value="Unassembled WGS sequence"/>
</dbReference>
<gene>
    <name evidence="9" type="ORF">Clacol_007132</name>
</gene>
<dbReference type="InterPro" id="IPR000028">
    <property type="entry name" value="Chloroperoxidase"/>
</dbReference>
<feature type="domain" description="Heme haloperoxidase family profile" evidence="8">
    <location>
        <begin position="20"/>
        <end position="200"/>
    </location>
</feature>
<dbReference type="PANTHER" id="PTHR33577">
    <property type="entry name" value="STERIGMATOCYSTIN BIOSYNTHESIS PEROXIDASE STCC-RELATED"/>
    <property type="match status" value="1"/>
</dbReference>
<evidence type="ECO:0000256" key="6">
    <source>
        <dbReference type="ARBA" id="ARBA00023004"/>
    </source>
</evidence>
<protein>
    <recommendedName>
        <fullName evidence="8">Heme haloperoxidase family profile domain-containing protein</fullName>
    </recommendedName>
</protein>
<evidence type="ECO:0000256" key="4">
    <source>
        <dbReference type="ARBA" id="ARBA00022723"/>
    </source>
</evidence>
<dbReference type="Gene3D" id="1.10.489.10">
    <property type="entry name" value="Chloroperoxidase-like"/>
    <property type="match status" value="1"/>
</dbReference>
<evidence type="ECO:0000256" key="5">
    <source>
        <dbReference type="ARBA" id="ARBA00023002"/>
    </source>
</evidence>
<accession>A0AAV5AE30</accession>
<evidence type="ECO:0000256" key="7">
    <source>
        <dbReference type="ARBA" id="ARBA00025795"/>
    </source>
</evidence>
<evidence type="ECO:0000256" key="2">
    <source>
        <dbReference type="ARBA" id="ARBA00022559"/>
    </source>
</evidence>
<evidence type="ECO:0000313" key="10">
    <source>
        <dbReference type="Proteomes" id="UP001050691"/>
    </source>
</evidence>
<comment type="similarity">
    <text evidence="7">Belongs to the chloroperoxidase family.</text>
</comment>
<comment type="caution">
    <text evidence="9">The sequence shown here is derived from an EMBL/GenBank/DDBJ whole genome shotgun (WGS) entry which is preliminary data.</text>
</comment>
<reference evidence="9" key="1">
    <citation type="submission" date="2021-10" db="EMBL/GenBank/DDBJ databases">
        <title>De novo Genome Assembly of Clathrus columnatus (Basidiomycota, Fungi) Using Illumina and Nanopore Sequence Data.</title>
        <authorList>
            <person name="Ogiso-Tanaka E."/>
            <person name="Itagaki H."/>
            <person name="Hosoya T."/>
            <person name="Hosaka K."/>
        </authorList>
    </citation>
    <scope>NUCLEOTIDE SEQUENCE</scope>
    <source>
        <strain evidence="9">MO-923</strain>
    </source>
</reference>
<dbReference type="InterPro" id="IPR036851">
    <property type="entry name" value="Chloroperoxidase-like_sf"/>
</dbReference>
<name>A0AAV5AE30_9AGAM</name>
<keyword evidence="2" id="KW-0575">Peroxidase</keyword>
<keyword evidence="6" id="KW-0408">Iron</keyword>
<proteinExistence type="inferred from homology"/>
<keyword evidence="3" id="KW-0349">Heme</keyword>
<dbReference type="EMBL" id="BPWL01000008">
    <property type="protein sequence ID" value="GJJ12886.1"/>
    <property type="molecule type" value="Genomic_DNA"/>
</dbReference>
<sequence>MWLWLAIRNIASSTNEKLAGVLPHDGKDISFKQMAEAVHTHYNISSTLSQFVAQYLANTLRKEYNDKIQLSALGTHNCAEHDGSLLRADTYFQPDQGVPNVELIREFLSSTKDGKNVTVGDCSRAITKRFIHSARHNPHFSMLGPGPLFAANNSALLINIMGGKIEVLEPFLLEERIPIGWTSANKSRLGLTLIMFNLTSFPILLGIDPSWKKVKFQS</sequence>
<evidence type="ECO:0000259" key="8">
    <source>
        <dbReference type="PROSITE" id="PS51405"/>
    </source>
</evidence>
<keyword evidence="5" id="KW-0560">Oxidoreductase</keyword>
<evidence type="ECO:0000313" key="9">
    <source>
        <dbReference type="EMBL" id="GJJ12886.1"/>
    </source>
</evidence>
<evidence type="ECO:0000256" key="3">
    <source>
        <dbReference type="ARBA" id="ARBA00022617"/>
    </source>
</evidence>
<organism evidence="9 10">
    <name type="scientific">Clathrus columnatus</name>
    <dbReference type="NCBI Taxonomy" id="1419009"/>
    <lineage>
        <taxon>Eukaryota</taxon>
        <taxon>Fungi</taxon>
        <taxon>Dikarya</taxon>
        <taxon>Basidiomycota</taxon>
        <taxon>Agaricomycotina</taxon>
        <taxon>Agaricomycetes</taxon>
        <taxon>Phallomycetidae</taxon>
        <taxon>Phallales</taxon>
        <taxon>Clathraceae</taxon>
        <taxon>Clathrus</taxon>
    </lineage>
</organism>